<reference evidence="1" key="1">
    <citation type="submission" date="2009-11" db="EMBL/GenBank/DDBJ databases">
        <authorList>
            <consortium name="The Broad Institute Genome Sequencing Platform"/>
            <person name="Ward D."/>
            <person name="Feldgarden M."/>
            <person name="Earl A."/>
            <person name="Young S.K."/>
            <person name="Zeng Q."/>
            <person name="Koehrsen M."/>
            <person name="Alvarado L."/>
            <person name="Berlin A."/>
            <person name="Bochicchio J."/>
            <person name="Borenstein D."/>
            <person name="Chapman S.B."/>
            <person name="Chen Z."/>
            <person name="Engels R."/>
            <person name="Freedman E."/>
            <person name="Gellesch M."/>
            <person name="Goldberg J."/>
            <person name="Griggs A."/>
            <person name="Gujja S."/>
            <person name="Heilman E."/>
            <person name="Heiman D."/>
            <person name="Hepburn T."/>
            <person name="Howarth C."/>
            <person name="Jen D."/>
            <person name="Larson L."/>
            <person name="Lewis B."/>
            <person name="Mehta T."/>
            <person name="Park D."/>
            <person name="Pearson M."/>
            <person name="Roberts A."/>
            <person name="Saif S."/>
            <person name="Shea T."/>
            <person name="Shenoy N."/>
            <person name="Sisk P."/>
            <person name="Stolte C."/>
            <person name="Sykes S."/>
            <person name="Thomson T."/>
            <person name="Walk T."/>
            <person name="White J."/>
            <person name="Yandava C."/>
            <person name="Izard J."/>
            <person name="Baranova O.V."/>
            <person name="Blanton J.M."/>
            <person name="Tanner A.C."/>
            <person name="Dewhirst F.E."/>
            <person name="Haas B."/>
            <person name="Nusbaum C."/>
            <person name="Birren B."/>
        </authorList>
    </citation>
    <scope>NUCLEOTIDE SEQUENCE [LARGE SCALE GENOMIC DNA]</scope>
    <source>
        <strain evidence="1">1-1 BBBD Race 1</strain>
    </source>
</reference>
<organism evidence="1">
    <name type="scientific">Puccinia triticina (isolate 1-1 / race 1 (BBBD))</name>
    <name type="common">Brown leaf rust fungus</name>
    <dbReference type="NCBI Taxonomy" id="630390"/>
    <lineage>
        <taxon>Eukaryota</taxon>
        <taxon>Fungi</taxon>
        <taxon>Dikarya</taxon>
        <taxon>Basidiomycota</taxon>
        <taxon>Pucciniomycotina</taxon>
        <taxon>Pucciniomycetes</taxon>
        <taxon>Pucciniales</taxon>
        <taxon>Pucciniaceae</taxon>
        <taxon>Puccinia</taxon>
    </lineage>
</organism>
<dbReference type="PANTHER" id="PTHR33069:SF3">
    <property type="entry name" value="DYNEIN HEAVY CHAIN TAIL DOMAIN-CONTAINING PROTEIN"/>
    <property type="match status" value="1"/>
</dbReference>
<dbReference type="Proteomes" id="UP000005240">
    <property type="component" value="Unassembled WGS sequence"/>
</dbReference>
<dbReference type="EMBL" id="ADAS02000077">
    <property type="protein sequence ID" value="OAV91643.1"/>
    <property type="molecule type" value="Genomic_DNA"/>
</dbReference>
<sequence length="400" mass="45294">MQNPSKASDSSGPTLECLVGLAVQGFRNLRNKYDPPEPCTQDATDTGTIPADGRTSRGILCDDLHSTLLPRLIDQLHTILDLIGLESMQEDPESKLKRLLEIQSQLDFNIARINSSFLDLCPKSLSTTNEQSNNQHLKQFKAYRLLEFKNDFFIALEEICDLFGAADTWLDTSGFSRDSPWGSRHAMLTQRVFDMLEVTIEQSKKTETDVIEHFATHALGGIDRQLGNLISMLNPTSPLRYPFLSNFRHQPIVDLATTLIPFIKLHQSFYKKLTKHGIMSCRTLPSFTQMNSHQLKSLCGSAERIAPRLEELLMSLSQVDMNVRDRPVDIQHITEAVEHIANSVIFSLVSVLLYLVPLIDSVPEKNYYQGWFATWNAQINIAVQNFVQLAEDLQEEDDLE</sequence>
<dbReference type="PANTHER" id="PTHR33069">
    <property type="entry name" value="CHROMOSOME 7, WHOLE GENOME SHOTGUN SEQUENCE-RELATED"/>
    <property type="match status" value="1"/>
</dbReference>
<evidence type="ECO:0000313" key="1">
    <source>
        <dbReference type="EMBL" id="OAV91643.1"/>
    </source>
</evidence>
<evidence type="ECO:0000313" key="2">
    <source>
        <dbReference type="EnsemblFungi" id="PTTG_12599-t43_1-p1"/>
    </source>
</evidence>
<reference evidence="2 3" key="3">
    <citation type="journal article" date="2017" name="G3 (Bethesda)">
        <title>Comparative analysis highlights variable genome content of wheat rusts and divergence of the mating loci.</title>
        <authorList>
            <person name="Cuomo C.A."/>
            <person name="Bakkeren G."/>
            <person name="Khalil H.B."/>
            <person name="Panwar V."/>
            <person name="Joly D."/>
            <person name="Linning R."/>
            <person name="Sakthikumar S."/>
            <person name="Song X."/>
            <person name="Adiconis X."/>
            <person name="Fan L."/>
            <person name="Goldberg J.M."/>
            <person name="Levin J.Z."/>
            <person name="Young S."/>
            <person name="Zeng Q."/>
            <person name="Anikster Y."/>
            <person name="Bruce M."/>
            <person name="Wang M."/>
            <person name="Yin C."/>
            <person name="McCallum B."/>
            <person name="Szabo L.J."/>
            <person name="Hulbert S."/>
            <person name="Chen X."/>
            <person name="Fellers J.P."/>
        </authorList>
    </citation>
    <scope>NUCLEOTIDE SEQUENCE</scope>
    <source>
        <strain evidence="3">Isolate 1-1 / race 1 (BBBD)</strain>
        <strain evidence="2">isolate 1-1 / race 1 (BBBD)</strain>
    </source>
</reference>
<reference evidence="2" key="4">
    <citation type="submission" date="2025-05" db="UniProtKB">
        <authorList>
            <consortium name="EnsemblFungi"/>
        </authorList>
    </citation>
    <scope>IDENTIFICATION</scope>
    <source>
        <strain evidence="2">isolate 1-1 / race 1 (BBBD)</strain>
    </source>
</reference>
<proteinExistence type="predicted"/>
<protein>
    <submittedName>
        <fullName evidence="1 2">Uncharacterized protein</fullName>
    </submittedName>
</protein>
<gene>
    <name evidence="1" type="ORF">PTTG_12599</name>
</gene>
<dbReference type="AlphaFoldDB" id="A0A180GI54"/>
<name>A0A180GI54_PUCT1</name>
<dbReference type="VEuPathDB" id="FungiDB:PTTG_12599"/>
<keyword evidence="3" id="KW-1185">Reference proteome</keyword>
<evidence type="ECO:0000313" key="3">
    <source>
        <dbReference type="Proteomes" id="UP000005240"/>
    </source>
</evidence>
<dbReference type="EnsemblFungi" id="PTTG_12599-t43_1">
    <property type="protein sequence ID" value="PTTG_12599-t43_1-p1"/>
    <property type="gene ID" value="PTTG_12599"/>
</dbReference>
<accession>A0A180GI54</accession>
<reference evidence="1" key="2">
    <citation type="submission" date="2016-05" db="EMBL/GenBank/DDBJ databases">
        <title>Comparative analysis highlights variable genome content of wheat rusts and divergence of the mating loci.</title>
        <authorList>
            <person name="Cuomo C.A."/>
            <person name="Bakkeren G."/>
            <person name="Szabo L."/>
            <person name="Khalil H."/>
            <person name="Joly D."/>
            <person name="Goldberg J."/>
            <person name="Young S."/>
            <person name="Zeng Q."/>
            <person name="Fellers J."/>
        </authorList>
    </citation>
    <scope>NUCLEOTIDE SEQUENCE [LARGE SCALE GENOMIC DNA]</scope>
    <source>
        <strain evidence="1">1-1 BBBD Race 1</strain>
    </source>
</reference>